<evidence type="ECO:0000256" key="1">
    <source>
        <dbReference type="SAM" id="MobiDB-lite"/>
    </source>
</evidence>
<dbReference type="EMBL" id="CP092864">
    <property type="protein sequence ID" value="UYV64042.1"/>
    <property type="molecule type" value="Genomic_DNA"/>
</dbReference>
<protein>
    <submittedName>
        <fullName evidence="3">IKBKE</fullName>
    </submittedName>
</protein>
<organism evidence="3 4">
    <name type="scientific">Cordylochernes scorpioides</name>
    <dbReference type="NCBI Taxonomy" id="51811"/>
    <lineage>
        <taxon>Eukaryota</taxon>
        <taxon>Metazoa</taxon>
        <taxon>Ecdysozoa</taxon>
        <taxon>Arthropoda</taxon>
        <taxon>Chelicerata</taxon>
        <taxon>Arachnida</taxon>
        <taxon>Pseudoscorpiones</taxon>
        <taxon>Cheliferoidea</taxon>
        <taxon>Chernetidae</taxon>
        <taxon>Cordylochernes</taxon>
    </lineage>
</organism>
<dbReference type="Gene3D" id="1.20.1270.420">
    <property type="match status" value="2"/>
</dbReference>
<gene>
    <name evidence="3" type="ORF">LAZ67_2006383</name>
</gene>
<dbReference type="Pfam" id="PF18394">
    <property type="entry name" value="TBK1_CCD1"/>
    <property type="match status" value="1"/>
</dbReference>
<keyword evidence="4" id="KW-1185">Reference proteome</keyword>
<sequence>MSLILCTSPPLTLQEPSSLLLLSLLDMRQQLSSTKHCLQSLQAGLAKLPDRWTCPTADRWKEKAHTYVTRIRESWQVLHSHKLAKKLSFHDEQFHMLEKSLYIDVCANGGVWCRVKIQHTSQKLVALLNEQNQFCQSLLVSFNRWHRDLEEVRSQCLSVEEELANAEMMVKAFNDSLLELSVVLQTEEEAGSVNSKLSPPQPSSTSLLSKTSNTTSMSRMNMIRSVKEDQQKMMDILSENNHLNQENHGLQADASQFAKAGVVTLSPN</sequence>
<evidence type="ECO:0000313" key="3">
    <source>
        <dbReference type="EMBL" id="UYV64042.1"/>
    </source>
</evidence>
<feature type="compositionally biased region" description="Low complexity" evidence="1">
    <location>
        <begin position="195"/>
        <end position="214"/>
    </location>
</feature>
<name>A0ABY6K655_9ARAC</name>
<proteinExistence type="predicted"/>
<dbReference type="Proteomes" id="UP001235939">
    <property type="component" value="Chromosome 02"/>
</dbReference>
<evidence type="ECO:0000313" key="4">
    <source>
        <dbReference type="Proteomes" id="UP001235939"/>
    </source>
</evidence>
<accession>A0ABY6K655</accession>
<feature type="domain" description="TANK-binding kinase 1 coiled-coil" evidence="2">
    <location>
        <begin position="24"/>
        <end position="180"/>
    </location>
</feature>
<feature type="region of interest" description="Disordered" evidence="1">
    <location>
        <begin position="191"/>
        <end position="214"/>
    </location>
</feature>
<evidence type="ECO:0000259" key="2">
    <source>
        <dbReference type="Pfam" id="PF18394"/>
    </source>
</evidence>
<reference evidence="3 4" key="1">
    <citation type="submission" date="2022-01" db="EMBL/GenBank/DDBJ databases">
        <title>A chromosomal length assembly of Cordylochernes scorpioides.</title>
        <authorList>
            <person name="Zeh D."/>
            <person name="Zeh J."/>
        </authorList>
    </citation>
    <scope>NUCLEOTIDE SEQUENCE [LARGE SCALE GENOMIC DNA]</scope>
    <source>
        <strain evidence="3">IN4F17</strain>
        <tissue evidence="3">Whole Body</tissue>
    </source>
</reference>
<dbReference type="InterPro" id="IPR041309">
    <property type="entry name" value="TBK1_CC1"/>
</dbReference>